<feature type="compositionally biased region" description="Acidic residues" evidence="6">
    <location>
        <begin position="109"/>
        <end position="121"/>
    </location>
</feature>
<feature type="compositionally biased region" description="Acidic residues" evidence="6">
    <location>
        <begin position="89"/>
        <end position="102"/>
    </location>
</feature>
<evidence type="ECO:0000313" key="8">
    <source>
        <dbReference type="EMBL" id="ULU05752.1"/>
    </source>
</evidence>
<name>A0AAE9DKU8_CAEBR</name>
<evidence type="ECO:0000256" key="3">
    <source>
        <dbReference type="ARBA" id="ARBA00022833"/>
    </source>
</evidence>
<feature type="coiled-coil region" evidence="5">
    <location>
        <begin position="408"/>
        <end position="438"/>
    </location>
</feature>
<keyword evidence="2 4" id="KW-0863">Zinc-finger</keyword>
<feature type="compositionally biased region" description="Basic and acidic residues" evidence="6">
    <location>
        <begin position="1"/>
        <end position="12"/>
    </location>
</feature>
<dbReference type="Gene3D" id="3.30.40.10">
    <property type="entry name" value="Zinc/RING finger domain, C3HC4 (zinc finger)"/>
    <property type="match status" value="1"/>
</dbReference>
<reference evidence="8 9" key="1">
    <citation type="submission" date="2022-05" db="EMBL/GenBank/DDBJ databases">
        <title>Chromosome-level reference genomes for two strains of Caenorhabditis briggsae: an improved platform for comparative genomics.</title>
        <authorList>
            <person name="Stevens L."/>
            <person name="Andersen E.C."/>
        </authorList>
    </citation>
    <scope>NUCLEOTIDE SEQUENCE [LARGE SCALE GENOMIC DNA]</scope>
    <source>
        <strain evidence="8">QX1410_ONT</strain>
        <tissue evidence="8">Whole-organism</tissue>
    </source>
</reference>
<dbReference type="PROSITE" id="PS50089">
    <property type="entry name" value="ZF_RING_2"/>
    <property type="match status" value="1"/>
</dbReference>
<dbReference type="PROSITE" id="PS00518">
    <property type="entry name" value="ZF_RING_1"/>
    <property type="match status" value="1"/>
</dbReference>
<dbReference type="InterPro" id="IPR052667">
    <property type="entry name" value="E3_ubiquitin-ligase_RING"/>
</dbReference>
<feature type="region of interest" description="Disordered" evidence="6">
    <location>
        <begin position="1"/>
        <end position="155"/>
    </location>
</feature>
<evidence type="ECO:0000256" key="4">
    <source>
        <dbReference type="PROSITE-ProRule" id="PRU00175"/>
    </source>
</evidence>
<protein>
    <recommendedName>
        <fullName evidence="7">RING-type domain-containing protein</fullName>
    </recommendedName>
</protein>
<feature type="coiled-coil region" evidence="5">
    <location>
        <begin position="260"/>
        <end position="287"/>
    </location>
</feature>
<dbReference type="EMBL" id="CP090892">
    <property type="protein sequence ID" value="ULU05752.1"/>
    <property type="molecule type" value="Genomic_DNA"/>
</dbReference>
<accession>A0AAE9DKU8</accession>
<feature type="region of interest" description="Disordered" evidence="6">
    <location>
        <begin position="369"/>
        <end position="399"/>
    </location>
</feature>
<dbReference type="PANTHER" id="PTHR47156:SF10">
    <property type="entry name" value="E3 UBIQUITIN-PROTEIN LIGASE TRIM-21-RELATED"/>
    <property type="match status" value="1"/>
</dbReference>
<dbReference type="Proteomes" id="UP000827892">
    <property type="component" value="Chromosome II"/>
</dbReference>
<evidence type="ECO:0000259" key="7">
    <source>
        <dbReference type="PROSITE" id="PS50089"/>
    </source>
</evidence>
<dbReference type="InterPro" id="IPR027370">
    <property type="entry name" value="Znf-RING_euk"/>
</dbReference>
<keyword evidence="5" id="KW-0175">Coiled coil</keyword>
<gene>
    <name evidence="8" type="ORF">L3Y34_018000</name>
</gene>
<organism evidence="8 9">
    <name type="scientific">Caenorhabditis briggsae</name>
    <dbReference type="NCBI Taxonomy" id="6238"/>
    <lineage>
        <taxon>Eukaryota</taxon>
        <taxon>Metazoa</taxon>
        <taxon>Ecdysozoa</taxon>
        <taxon>Nematoda</taxon>
        <taxon>Chromadorea</taxon>
        <taxon>Rhabditida</taxon>
        <taxon>Rhabditina</taxon>
        <taxon>Rhabditomorpha</taxon>
        <taxon>Rhabditoidea</taxon>
        <taxon>Rhabditidae</taxon>
        <taxon>Peloderinae</taxon>
        <taxon>Caenorhabditis</taxon>
    </lineage>
</organism>
<proteinExistence type="predicted"/>
<dbReference type="AlphaFoldDB" id="A0AAE9DKU8"/>
<dbReference type="InterPro" id="IPR017907">
    <property type="entry name" value="Znf_RING_CS"/>
</dbReference>
<keyword evidence="1" id="KW-0479">Metal-binding</keyword>
<feature type="compositionally biased region" description="Basic and acidic residues" evidence="6">
    <location>
        <begin position="122"/>
        <end position="147"/>
    </location>
</feature>
<evidence type="ECO:0000256" key="5">
    <source>
        <dbReference type="SAM" id="Coils"/>
    </source>
</evidence>
<feature type="compositionally biased region" description="Acidic residues" evidence="6">
    <location>
        <begin position="46"/>
        <end position="61"/>
    </location>
</feature>
<evidence type="ECO:0000256" key="1">
    <source>
        <dbReference type="ARBA" id="ARBA00022723"/>
    </source>
</evidence>
<evidence type="ECO:0000313" key="9">
    <source>
        <dbReference type="Proteomes" id="UP000827892"/>
    </source>
</evidence>
<keyword evidence="3" id="KW-0862">Zinc</keyword>
<feature type="domain" description="RING-type" evidence="7">
    <location>
        <begin position="333"/>
        <end position="380"/>
    </location>
</feature>
<evidence type="ECO:0000256" key="6">
    <source>
        <dbReference type="SAM" id="MobiDB-lite"/>
    </source>
</evidence>
<dbReference type="Pfam" id="PF13445">
    <property type="entry name" value="zf-RING_UBOX"/>
    <property type="match status" value="1"/>
</dbReference>
<sequence length="440" mass="51101">MDAREERRDRSRSNSSASSGRPGAYDSPPRSHVNSEDEAENYRDDGEYDSDGDTEVEDNGEPDGNIVNRWAVFNAMPVRRQEDSSGSSDADDSDDDDVEDSDGGSSDGDSNDGESSDDESRDGESSDGDSRSDGSSREDSDGPDPRINRSASQERLNDKLMIRHLREEIRKTKRRLDSAYLDLEESEYYYRREKEAKLDLERRVRSLEKEKQEYELDFSSMNCELTMAEADNKFLTHENEMLSDLAQQYFHSKEQQIKYKDRAKRQLRKRKKECKDLETEISQIANADEYRRTIEYERNRADGYQNLMQHIHLMYQNDEQLRREQDPSPLRSCEICLQKYMAVGRAVPRILVKCGHTLCHKCVESLRPQEPEGVMSPNDTGLTPRKRKPPAFFDPSSKNVKKPTLNEVELLKQKYENAEMLKQKYENKNKVMREKMKKFT</sequence>
<dbReference type="InterPro" id="IPR001841">
    <property type="entry name" value="Znf_RING"/>
</dbReference>
<dbReference type="PANTHER" id="PTHR47156">
    <property type="entry name" value="PROTEIN CBG20824"/>
    <property type="match status" value="1"/>
</dbReference>
<feature type="coiled-coil region" evidence="5">
    <location>
        <begin position="162"/>
        <end position="224"/>
    </location>
</feature>
<dbReference type="SUPFAM" id="SSF57850">
    <property type="entry name" value="RING/U-box"/>
    <property type="match status" value="1"/>
</dbReference>
<dbReference type="InterPro" id="IPR013083">
    <property type="entry name" value="Znf_RING/FYVE/PHD"/>
</dbReference>
<dbReference type="GO" id="GO:0008270">
    <property type="term" value="F:zinc ion binding"/>
    <property type="evidence" value="ECO:0007669"/>
    <property type="project" value="UniProtKB-KW"/>
</dbReference>
<evidence type="ECO:0000256" key="2">
    <source>
        <dbReference type="ARBA" id="ARBA00022771"/>
    </source>
</evidence>